<name>A0ABX0XJH3_9SPHN</name>
<evidence type="ECO:0000313" key="3">
    <source>
        <dbReference type="Proteomes" id="UP000734218"/>
    </source>
</evidence>
<feature type="transmembrane region" description="Helical" evidence="1">
    <location>
        <begin position="43"/>
        <end position="60"/>
    </location>
</feature>
<evidence type="ECO:0000313" key="2">
    <source>
        <dbReference type="EMBL" id="NJC32994.1"/>
    </source>
</evidence>
<protein>
    <submittedName>
        <fullName evidence="2">Uncharacterized protein</fullName>
    </submittedName>
</protein>
<keyword evidence="3" id="KW-1185">Reference proteome</keyword>
<dbReference type="EMBL" id="JAATJE010000001">
    <property type="protein sequence ID" value="NJC32994.1"/>
    <property type="molecule type" value="Genomic_DNA"/>
</dbReference>
<reference evidence="2 3" key="1">
    <citation type="submission" date="2020-03" db="EMBL/GenBank/DDBJ databases">
        <title>Genomic Encyclopedia of Type Strains, Phase IV (KMG-IV): sequencing the most valuable type-strain genomes for metagenomic binning, comparative biology and taxonomic classification.</title>
        <authorList>
            <person name="Goeker M."/>
        </authorList>
    </citation>
    <scope>NUCLEOTIDE SEQUENCE [LARGE SCALE GENOMIC DNA]</scope>
    <source>
        <strain evidence="2 3">DSM 27651</strain>
    </source>
</reference>
<keyword evidence="1" id="KW-0472">Membrane</keyword>
<organism evidence="2 3">
    <name type="scientific">Sphingomonas jejuensis</name>
    <dbReference type="NCBI Taxonomy" id="904715"/>
    <lineage>
        <taxon>Bacteria</taxon>
        <taxon>Pseudomonadati</taxon>
        <taxon>Pseudomonadota</taxon>
        <taxon>Alphaproteobacteria</taxon>
        <taxon>Sphingomonadales</taxon>
        <taxon>Sphingomonadaceae</taxon>
        <taxon>Sphingomonas</taxon>
    </lineage>
</organism>
<proteinExistence type="predicted"/>
<dbReference type="Proteomes" id="UP000734218">
    <property type="component" value="Unassembled WGS sequence"/>
</dbReference>
<comment type="caution">
    <text evidence="2">The sequence shown here is derived from an EMBL/GenBank/DDBJ whole genome shotgun (WGS) entry which is preliminary data.</text>
</comment>
<dbReference type="RefSeq" id="WP_167952595.1">
    <property type="nucleotide sequence ID" value="NZ_JAATJE010000001.1"/>
</dbReference>
<accession>A0ABX0XJH3</accession>
<keyword evidence="1" id="KW-1133">Transmembrane helix</keyword>
<gene>
    <name evidence="2" type="ORF">GGR88_000468</name>
</gene>
<sequence length="65" mass="7240">MRTKTILSSAGIVLAIVGLFFLAQGRGWIRWPAESFMIGSQQWITNGSIIAAVGLLMIFISRRMR</sequence>
<keyword evidence="1" id="KW-0812">Transmembrane</keyword>
<evidence type="ECO:0000256" key="1">
    <source>
        <dbReference type="SAM" id="Phobius"/>
    </source>
</evidence>